<sequence length="99" mass="9907">MQLFVQTSSTASAPHPGSGPALAPPLRATTTTTNNASDSDDSNSIISAACGLIGGRGNLISPADSRLRTANSERMSAARSTLPAGLCHGRCCSSCSASN</sequence>
<protein>
    <submittedName>
        <fullName evidence="2">Uncharacterized protein</fullName>
    </submittedName>
</protein>
<dbReference type="Proteomes" id="UP000295192">
    <property type="component" value="Unassembled WGS sequence"/>
</dbReference>
<proteinExistence type="predicted"/>
<accession>A0A484ARJ4</accession>
<gene>
    <name evidence="2" type="ORF">AWZ03_014379</name>
</gene>
<evidence type="ECO:0000313" key="3">
    <source>
        <dbReference type="Proteomes" id="UP000295192"/>
    </source>
</evidence>
<reference evidence="2 3" key="1">
    <citation type="journal article" date="2019" name="J. Hered.">
        <title>An Improved Genome Assembly for Drosophila navojoa, the Basal Species in the mojavensis Cluster.</title>
        <authorList>
            <person name="Vanderlinde T."/>
            <person name="Dupim E.G."/>
            <person name="Nazario-Yepiz N.O."/>
            <person name="Carvalho A.B."/>
        </authorList>
    </citation>
    <scope>NUCLEOTIDE SEQUENCE [LARGE SCALE GENOMIC DNA]</scope>
    <source>
        <strain evidence="2">Navoj_Jal97</strain>
        <tissue evidence="2">Whole organism</tissue>
    </source>
</reference>
<name>A0A484ARJ4_DRONA</name>
<evidence type="ECO:0000313" key="2">
    <source>
        <dbReference type="EMBL" id="TDG39199.1"/>
    </source>
</evidence>
<dbReference type="AlphaFoldDB" id="A0A484ARJ4"/>
<dbReference type="EMBL" id="LSRL02001265">
    <property type="protein sequence ID" value="TDG39199.1"/>
    <property type="molecule type" value="Genomic_DNA"/>
</dbReference>
<feature type="region of interest" description="Disordered" evidence="1">
    <location>
        <begin position="1"/>
        <end position="41"/>
    </location>
</feature>
<keyword evidence="3" id="KW-1185">Reference proteome</keyword>
<comment type="caution">
    <text evidence="2">The sequence shown here is derived from an EMBL/GenBank/DDBJ whole genome shotgun (WGS) entry which is preliminary data.</text>
</comment>
<organism evidence="2 3">
    <name type="scientific">Drosophila navojoa</name>
    <name type="common">Fruit fly</name>
    <dbReference type="NCBI Taxonomy" id="7232"/>
    <lineage>
        <taxon>Eukaryota</taxon>
        <taxon>Metazoa</taxon>
        <taxon>Ecdysozoa</taxon>
        <taxon>Arthropoda</taxon>
        <taxon>Hexapoda</taxon>
        <taxon>Insecta</taxon>
        <taxon>Pterygota</taxon>
        <taxon>Neoptera</taxon>
        <taxon>Endopterygota</taxon>
        <taxon>Diptera</taxon>
        <taxon>Brachycera</taxon>
        <taxon>Muscomorpha</taxon>
        <taxon>Ephydroidea</taxon>
        <taxon>Drosophilidae</taxon>
        <taxon>Drosophila</taxon>
    </lineage>
</organism>
<feature type="compositionally biased region" description="Low complexity" evidence="1">
    <location>
        <begin position="28"/>
        <end position="41"/>
    </location>
</feature>
<feature type="compositionally biased region" description="Polar residues" evidence="1">
    <location>
        <begin position="1"/>
        <end position="12"/>
    </location>
</feature>
<evidence type="ECO:0000256" key="1">
    <source>
        <dbReference type="SAM" id="MobiDB-lite"/>
    </source>
</evidence>